<dbReference type="PRINTS" id="PR01590">
    <property type="entry name" value="HTHFIS"/>
</dbReference>
<dbReference type="InterPro" id="IPR002197">
    <property type="entry name" value="HTH_Fis"/>
</dbReference>
<proteinExistence type="predicted"/>
<organism evidence="2 3">
    <name type="scientific">Intestinimonas butyriciproducens</name>
    <dbReference type="NCBI Taxonomy" id="1297617"/>
    <lineage>
        <taxon>Bacteria</taxon>
        <taxon>Bacillati</taxon>
        <taxon>Bacillota</taxon>
        <taxon>Clostridia</taxon>
        <taxon>Eubacteriales</taxon>
        <taxon>Intestinimonas</taxon>
    </lineage>
</organism>
<dbReference type="EMBL" id="CP011307">
    <property type="protein sequence ID" value="ALP95535.1"/>
    <property type="molecule type" value="Genomic_DNA"/>
</dbReference>
<evidence type="ECO:0000313" key="2">
    <source>
        <dbReference type="EMBL" id="ALP95535.1"/>
    </source>
</evidence>
<name>A0A0S2W8A1_9FIRM</name>
<accession>A0A0S2W8A1</accession>
<evidence type="ECO:0000259" key="1">
    <source>
        <dbReference type="Pfam" id="PF02954"/>
    </source>
</evidence>
<dbReference type="Gene3D" id="1.10.10.60">
    <property type="entry name" value="Homeodomain-like"/>
    <property type="match status" value="1"/>
</dbReference>
<gene>
    <name evidence="2" type="ORF">IB211_03144</name>
</gene>
<dbReference type="AlphaFoldDB" id="A0A0S2W8A1"/>
<evidence type="ECO:0000313" key="3">
    <source>
        <dbReference type="Proteomes" id="UP000064844"/>
    </source>
</evidence>
<dbReference type="SUPFAM" id="SSF46689">
    <property type="entry name" value="Homeodomain-like"/>
    <property type="match status" value="1"/>
</dbReference>
<dbReference type="Pfam" id="PF02954">
    <property type="entry name" value="HTH_8"/>
    <property type="match status" value="1"/>
</dbReference>
<sequence length="75" mass="8542">MSASNVVKIRHFPPELLSVPAVQKDPPPKLSSSDDEREQIIAALKLNNGHRENTARYLGISRRTLQYKLKRYGLK</sequence>
<dbReference type="Proteomes" id="UP000064844">
    <property type="component" value="Chromosome"/>
</dbReference>
<feature type="domain" description="DNA binding HTH" evidence="1">
    <location>
        <begin position="36"/>
        <end position="72"/>
    </location>
</feature>
<dbReference type="GO" id="GO:0043565">
    <property type="term" value="F:sequence-specific DNA binding"/>
    <property type="evidence" value="ECO:0007669"/>
    <property type="project" value="InterPro"/>
</dbReference>
<dbReference type="STRING" id="1297617.IB211_03144"/>
<keyword evidence="3" id="KW-1185">Reference proteome</keyword>
<dbReference type="InterPro" id="IPR009057">
    <property type="entry name" value="Homeodomain-like_sf"/>
</dbReference>
<dbReference type="RefSeq" id="WP_420865466.1">
    <property type="nucleotide sequence ID" value="NZ_CP011307.1"/>
</dbReference>
<protein>
    <recommendedName>
        <fullName evidence="1">DNA binding HTH domain-containing protein</fullName>
    </recommendedName>
</protein>
<reference evidence="3" key="2">
    <citation type="submission" date="2015-04" db="EMBL/GenBank/DDBJ databases">
        <title>A butyrogenic pathway from the amino acid lysine in a human gut commensal.</title>
        <authorList>
            <person name="de Vos W.M."/>
            <person name="Bui N.T.P."/>
            <person name="Plugge C.M."/>
            <person name="Ritari J."/>
        </authorList>
    </citation>
    <scope>NUCLEOTIDE SEQUENCE [LARGE SCALE GENOMIC DNA]</scope>
    <source>
        <strain evidence="3">AF211</strain>
    </source>
</reference>
<reference evidence="2 3" key="1">
    <citation type="journal article" date="2015" name="Nat. Commun.">
        <title>Production of butyrate from lysine and the Amadori product fructoselysine by a human gut commensal.</title>
        <authorList>
            <person name="Bui T.P."/>
            <person name="Ritari J."/>
            <person name="Boeren S."/>
            <person name="de Waard P."/>
            <person name="Plugge C.M."/>
            <person name="de Vos W.M."/>
        </authorList>
    </citation>
    <scope>NUCLEOTIDE SEQUENCE [LARGE SCALE GENOMIC DNA]</scope>
    <source>
        <strain evidence="2 3">AF211</strain>
    </source>
</reference>
<dbReference type="KEGG" id="ibu:IB211_03144"/>